<dbReference type="Gene3D" id="3.80.10.10">
    <property type="entry name" value="Ribonuclease Inhibitor"/>
    <property type="match status" value="1"/>
</dbReference>
<dbReference type="AlphaFoldDB" id="A0A813FK18"/>
<protein>
    <submittedName>
        <fullName evidence="2">Uncharacterized protein</fullName>
    </submittedName>
</protein>
<dbReference type="OrthoDB" id="120976at2759"/>
<feature type="region of interest" description="Disordered" evidence="1">
    <location>
        <begin position="1"/>
        <end position="34"/>
    </location>
</feature>
<dbReference type="InterPro" id="IPR032675">
    <property type="entry name" value="LRR_dom_sf"/>
</dbReference>
<reference evidence="2" key="1">
    <citation type="submission" date="2021-02" db="EMBL/GenBank/DDBJ databases">
        <authorList>
            <person name="Dougan E. K."/>
            <person name="Rhodes N."/>
            <person name="Thang M."/>
            <person name="Chan C."/>
        </authorList>
    </citation>
    <scope>NUCLEOTIDE SEQUENCE</scope>
</reference>
<name>A0A813FK18_POLGL</name>
<dbReference type="EMBL" id="CAJNNV010024824">
    <property type="protein sequence ID" value="CAE8610733.1"/>
    <property type="molecule type" value="Genomic_DNA"/>
</dbReference>
<feature type="non-terminal residue" evidence="2">
    <location>
        <position position="304"/>
    </location>
</feature>
<dbReference type="Proteomes" id="UP000654075">
    <property type="component" value="Unassembled WGS sequence"/>
</dbReference>
<comment type="caution">
    <text evidence="2">The sequence shown here is derived from an EMBL/GenBank/DDBJ whole genome shotgun (WGS) entry which is preliminary data.</text>
</comment>
<organism evidence="2 3">
    <name type="scientific">Polarella glacialis</name>
    <name type="common">Dinoflagellate</name>
    <dbReference type="NCBI Taxonomy" id="89957"/>
    <lineage>
        <taxon>Eukaryota</taxon>
        <taxon>Sar</taxon>
        <taxon>Alveolata</taxon>
        <taxon>Dinophyceae</taxon>
        <taxon>Suessiales</taxon>
        <taxon>Suessiaceae</taxon>
        <taxon>Polarella</taxon>
    </lineage>
</organism>
<accession>A0A813FK18</accession>
<evidence type="ECO:0000256" key="1">
    <source>
        <dbReference type="SAM" id="MobiDB-lite"/>
    </source>
</evidence>
<keyword evidence="3" id="KW-1185">Reference proteome</keyword>
<dbReference type="SUPFAM" id="SSF52047">
    <property type="entry name" value="RNI-like"/>
    <property type="match status" value="1"/>
</dbReference>
<gene>
    <name evidence="2" type="ORF">PGLA1383_LOCUS28545</name>
</gene>
<feature type="compositionally biased region" description="Low complexity" evidence="1">
    <location>
        <begin position="1"/>
        <end position="10"/>
    </location>
</feature>
<proteinExistence type="predicted"/>
<evidence type="ECO:0000313" key="2">
    <source>
        <dbReference type="EMBL" id="CAE8610733.1"/>
    </source>
</evidence>
<evidence type="ECO:0000313" key="3">
    <source>
        <dbReference type="Proteomes" id="UP000654075"/>
    </source>
</evidence>
<feature type="region of interest" description="Disordered" evidence="1">
    <location>
        <begin position="86"/>
        <end position="110"/>
    </location>
</feature>
<sequence length="304" mass="32510">MAPKAKSKAAVPPPPEPEPPKDATAGDPDESSRRRVWVYGVNEGCEEPGIDLLKDFQATGRFRADFAALCLKAKVIGHPAFMPSPEPAEVRQAASPTADAAEGGALPPPRESAVLSVQSKLLDRASLQVLRLALASSRHLETLRLSGCSLDVEMLGILRSSLTFDTTVSTLHIDWNPAEVPHDAETAQQAAHVNNVQELMDLERQRDQQQAGRLLQSFRDQLEARRGSLKAALAILCLAASPGFAATAKLEPLDVSSWTAAFKSGLGVEAEDSQRVFSILDGPPYGPGDGLVSPQRLEEVLSAL</sequence>